<dbReference type="InParanoid" id="A0A0G4EW40"/>
<sequence length="1021" mass="110901">MRPGVYRTLRSIRTENAIVKAAGDGMRPLQSLLRDMLTAHPTLLPSSTYRSTPAAWDDDKAPLALDPTCCITALWHLAHDDGCSSSIEDSTQMSPYEAAPHSSDRPLPDLSLVLQLVEALVNYHHSRSAVANDGHAAASRVVRWTPEELVSAAWAAATLLHRYHQPRRGNHAAVRQLREACARLYDVVLVHAAGQLHNFRPIELARLLWTLTRVRDPGSVTIEISQGWSSGDEPPRRGRRLRAVLEEAASVMTATLSQSTPYSCSTMLWALVRLWPNKTTLQASPLSPDDPIDHTSTIPTPTHSADGRAGAHLQPVYSAPIRGLFRKTVEMLLAPLSDGDEIAAVDSFPARDFALLLWSCTHSGLFRDNGGLSRQLSSAVLRFFKAQQTYAPPEGVRSGDSATLPEDITGEAMKLHEGRSGDGSFPLTWRRHRTPMGANPQDVALICWAVADMGLLADTKQTDQLVAWLWPYVWRYSNIQPDGLNPNSTTHTDSPTFASLAFPKVTNRPSPARLFRPIELTSVAWSLVKLGIRRPAIHHAISHRLLQYLRSHVEAMRVRGRDAVAALPRGVTPGSLAMLPWSLARAGLVQGRMAPLVTEVMEVAIVEAFATNFTGFSAHEVSILSYAVSMANLDDRVKRAFFEEVSDHFAPTIGSWHPHHQALLSYALHKSAICDPPIVMAMATALKSAANTPGGLSRYHPDVLFSLMVGLLSCDSQVDALRGFRRPRGVLLDVAAYVAGWVRQRGHGQRVKGLSLATLLDLWAENRLPGTLDIASAIVEDTHVLGRFSPLSLCIVLSSLAKTGVGVSDGYLARAADMMAASIHELIQTLPNTSSEPSVDTTAETPAPLADEWLPFLALPDSSQHVQCHPHPTAGISDEASPLTVRGLVMGLWGLAVLSTRLVGHTQDQDGGESAGAASSLVGQAVDAAVELFDDTNVLERIRGDVLLLPAAAEAFAIVGQYGHRLDEQPRYRRVVRTLACFAVPMLTEGSVGEADLARLVNAVECLHECKTIDRSGPVDQ</sequence>
<keyword evidence="2" id="KW-1185">Reference proteome</keyword>
<protein>
    <submittedName>
        <fullName evidence="1">Uncharacterized protein</fullName>
    </submittedName>
</protein>
<dbReference type="AlphaFoldDB" id="A0A0G4EW40"/>
<evidence type="ECO:0000313" key="1">
    <source>
        <dbReference type="EMBL" id="CEM02667.1"/>
    </source>
</evidence>
<dbReference type="Proteomes" id="UP000041254">
    <property type="component" value="Unassembled WGS sequence"/>
</dbReference>
<accession>A0A0G4EW40</accession>
<name>A0A0G4EW40_VITBC</name>
<dbReference type="EMBL" id="CDMY01000332">
    <property type="protein sequence ID" value="CEM02667.1"/>
    <property type="molecule type" value="Genomic_DNA"/>
</dbReference>
<evidence type="ECO:0000313" key="2">
    <source>
        <dbReference type="Proteomes" id="UP000041254"/>
    </source>
</evidence>
<reference evidence="1 2" key="1">
    <citation type="submission" date="2014-11" db="EMBL/GenBank/DDBJ databases">
        <authorList>
            <person name="Zhu J."/>
            <person name="Qi W."/>
            <person name="Song R."/>
        </authorList>
    </citation>
    <scope>NUCLEOTIDE SEQUENCE [LARGE SCALE GENOMIC DNA]</scope>
</reference>
<organism evidence="1 2">
    <name type="scientific">Vitrella brassicaformis (strain CCMP3155)</name>
    <dbReference type="NCBI Taxonomy" id="1169540"/>
    <lineage>
        <taxon>Eukaryota</taxon>
        <taxon>Sar</taxon>
        <taxon>Alveolata</taxon>
        <taxon>Colpodellida</taxon>
        <taxon>Vitrellaceae</taxon>
        <taxon>Vitrella</taxon>
    </lineage>
</organism>
<proteinExistence type="predicted"/>
<dbReference type="VEuPathDB" id="CryptoDB:Vbra_8399"/>
<gene>
    <name evidence="1" type="ORF">Vbra_8399</name>
</gene>